<protein>
    <submittedName>
        <fullName evidence="4">PAS domain S-box-containing protein</fullName>
    </submittedName>
</protein>
<keyword evidence="2" id="KW-0472">Membrane</keyword>
<gene>
    <name evidence="4" type="ORF">CLV92_1121</name>
</gene>
<evidence type="ECO:0000313" key="4">
    <source>
        <dbReference type="EMBL" id="PPK92829.1"/>
    </source>
</evidence>
<dbReference type="InterPro" id="IPR013655">
    <property type="entry name" value="PAS_fold_3"/>
</dbReference>
<feature type="region of interest" description="Disordered" evidence="1">
    <location>
        <begin position="1"/>
        <end position="28"/>
    </location>
</feature>
<evidence type="ECO:0000256" key="2">
    <source>
        <dbReference type="SAM" id="Phobius"/>
    </source>
</evidence>
<dbReference type="PROSITE" id="PS50112">
    <property type="entry name" value="PAS"/>
    <property type="match status" value="1"/>
</dbReference>
<dbReference type="Pfam" id="PF08447">
    <property type="entry name" value="PAS_3"/>
    <property type="match status" value="1"/>
</dbReference>
<accession>A0A2S6IF42</accession>
<dbReference type="InterPro" id="IPR035965">
    <property type="entry name" value="PAS-like_dom_sf"/>
</dbReference>
<dbReference type="OrthoDB" id="23692at2"/>
<feature type="transmembrane region" description="Helical" evidence="2">
    <location>
        <begin position="135"/>
        <end position="158"/>
    </location>
</feature>
<evidence type="ECO:0000313" key="5">
    <source>
        <dbReference type="Proteomes" id="UP000239485"/>
    </source>
</evidence>
<feature type="transmembrane region" description="Helical" evidence="2">
    <location>
        <begin position="96"/>
        <end position="123"/>
    </location>
</feature>
<name>A0A2S6IF42_9ACTN</name>
<feature type="transmembrane region" description="Helical" evidence="2">
    <location>
        <begin position="33"/>
        <end position="50"/>
    </location>
</feature>
<keyword evidence="2" id="KW-0812">Transmembrane</keyword>
<feature type="non-terminal residue" evidence="4">
    <location>
        <position position="294"/>
    </location>
</feature>
<dbReference type="SUPFAM" id="SSF55785">
    <property type="entry name" value="PYP-like sensor domain (PAS domain)"/>
    <property type="match status" value="1"/>
</dbReference>
<dbReference type="Proteomes" id="UP000239485">
    <property type="component" value="Unassembled WGS sequence"/>
</dbReference>
<reference evidence="4 5" key="1">
    <citation type="submission" date="2018-02" db="EMBL/GenBank/DDBJ databases">
        <title>Genomic Encyclopedia of Archaeal and Bacterial Type Strains, Phase II (KMG-II): from individual species to whole genera.</title>
        <authorList>
            <person name="Goeker M."/>
        </authorList>
    </citation>
    <scope>NUCLEOTIDE SEQUENCE [LARGE SCALE GENOMIC DNA]</scope>
    <source>
        <strain evidence="4 5">DSM 22857</strain>
    </source>
</reference>
<dbReference type="InterPro" id="IPR000014">
    <property type="entry name" value="PAS"/>
</dbReference>
<organism evidence="4 5">
    <name type="scientific">Kineococcus xinjiangensis</name>
    <dbReference type="NCBI Taxonomy" id="512762"/>
    <lineage>
        <taxon>Bacteria</taxon>
        <taxon>Bacillati</taxon>
        <taxon>Actinomycetota</taxon>
        <taxon>Actinomycetes</taxon>
        <taxon>Kineosporiales</taxon>
        <taxon>Kineosporiaceae</taxon>
        <taxon>Kineococcus</taxon>
    </lineage>
</organism>
<comment type="caution">
    <text evidence="4">The sequence shown here is derived from an EMBL/GenBank/DDBJ whole genome shotgun (WGS) entry which is preliminary data.</text>
</comment>
<evidence type="ECO:0000256" key="1">
    <source>
        <dbReference type="SAM" id="MobiDB-lite"/>
    </source>
</evidence>
<sequence length="294" mass="30912">MQCSGEDRLPASALPGRRPVRSAAPFAPDRRPSTAFAVTVAGLAPVALLLSSLDAFVLPAWLFLLTGGLVGTLAQSRVQRWLAGGDEEDGRLWLRMAVAMVLFGVTTACTGTTFLLPLAALVVGASHIDTSGGRAWRPVAGCAGAVLLALEALVHLGLLDSPLSPGASHGVALVAALVAMLALLTLARTEDDRRALMCEVRSAEAWFRALVQDSHEVLATVCADGTLSYLSPSAVSAWGADPEVLRGTHFLDLLHPEDVLEANARFSQCLEAGGAEPVRAEVRLRVAAGEHRWM</sequence>
<dbReference type="SMART" id="SM00091">
    <property type="entry name" value="PAS"/>
    <property type="match status" value="1"/>
</dbReference>
<dbReference type="AlphaFoldDB" id="A0A2S6IF42"/>
<feature type="transmembrane region" description="Helical" evidence="2">
    <location>
        <begin position="170"/>
        <end position="187"/>
    </location>
</feature>
<keyword evidence="2" id="KW-1133">Transmembrane helix</keyword>
<dbReference type="CDD" id="cd00130">
    <property type="entry name" value="PAS"/>
    <property type="match status" value="1"/>
</dbReference>
<feature type="domain" description="PAS" evidence="3">
    <location>
        <begin position="203"/>
        <end position="273"/>
    </location>
</feature>
<dbReference type="RefSeq" id="WP_146099575.1">
    <property type="nucleotide sequence ID" value="NZ_PTJD01000012.1"/>
</dbReference>
<dbReference type="EMBL" id="PTJD01000012">
    <property type="protein sequence ID" value="PPK92829.1"/>
    <property type="molecule type" value="Genomic_DNA"/>
</dbReference>
<evidence type="ECO:0000259" key="3">
    <source>
        <dbReference type="PROSITE" id="PS50112"/>
    </source>
</evidence>
<dbReference type="NCBIfam" id="TIGR00229">
    <property type="entry name" value="sensory_box"/>
    <property type="match status" value="1"/>
</dbReference>
<keyword evidence="5" id="KW-1185">Reference proteome</keyword>
<dbReference type="Gene3D" id="3.30.450.20">
    <property type="entry name" value="PAS domain"/>
    <property type="match status" value="1"/>
</dbReference>
<proteinExistence type="predicted"/>